<evidence type="ECO:0000313" key="1">
    <source>
        <dbReference type="EMBL" id="MCI55900.1"/>
    </source>
</evidence>
<dbReference type="Proteomes" id="UP000265520">
    <property type="component" value="Unassembled WGS sequence"/>
</dbReference>
<feature type="non-terminal residue" evidence="1">
    <location>
        <position position="19"/>
    </location>
</feature>
<name>A0A392T6X7_9FABA</name>
<dbReference type="EMBL" id="LXQA010503560">
    <property type="protein sequence ID" value="MCI55900.1"/>
    <property type="molecule type" value="Genomic_DNA"/>
</dbReference>
<organism evidence="1 2">
    <name type="scientific">Trifolium medium</name>
    <dbReference type="NCBI Taxonomy" id="97028"/>
    <lineage>
        <taxon>Eukaryota</taxon>
        <taxon>Viridiplantae</taxon>
        <taxon>Streptophyta</taxon>
        <taxon>Embryophyta</taxon>
        <taxon>Tracheophyta</taxon>
        <taxon>Spermatophyta</taxon>
        <taxon>Magnoliopsida</taxon>
        <taxon>eudicotyledons</taxon>
        <taxon>Gunneridae</taxon>
        <taxon>Pentapetalae</taxon>
        <taxon>rosids</taxon>
        <taxon>fabids</taxon>
        <taxon>Fabales</taxon>
        <taxon>Fabaceae</taxon>
        <taxon>Papilionoideae</taxon>
        <taxon>50 kb inversion clade</taxon>
        <taxon>NPAAA clade</taxon>
        <taxon>Hologalegina</taxon>
        <taxon>IRL clade</taxon>
        <taxon>Trifolieae</taxon>
        <taxon>Trifolium</taxon>
    </lineage>
</organism>
<keyword evidence="2" id="KW-1185">Reference proteome</keyword>
<protein>
    <submittedName>
        <fullName evidence="1">Uncharacterized protein</fullName>
    </submittedName>
</protein>
<evidence type="ECO:0000313" key="2">
    <source>
        <dbReference type="Proteomes" id="UP000265520"/>
    </source>
</evidence>
<dbReference type="AlphaFoldDB" id="A0A392T6X7"/>
<sequence>MTRCAVDFARGGKASDSGA</sequence>
<proteinExistence type="predicted"/>
<reference evidence="1 2" key="1">
    <citation type="journal article" date="2018" name="Front. Plant Sci.">
        <title>Red Clover (Trifolium pratense) and Zigzag Clover (T. medium) - A Picture of Genomic Similarities and Differences.</title>
        <authorList>
            <person name="Dluhosova J."/>
            <person name="Istvanek J."/>
            <person name="Nedelnik J."/>
            <person name="Repkova J."/>
        </authorList>
    </citation>
    <scope>NUCLEOTIDE SEQUENCE [LARGE SCALE GENOMIC DNA]</scope>
    <source>
        <strain evidence="2">cv. 10/8</strain>
        <tissue evidence="1">Leaf</tissue>
    </source>
</reference>
<comment type="caution">
    <text evidence="1">The sequence shown here is derived from an EMBL/GenBank/DDBJ whole genome shotgun (WGS) entry which is preliminary data.</text>
</comment>
<accession>A0A392T6X7</accession>